<dbReference type="PANTHER" id="PTHR12110">
    <property type="entry name" value="HYDROXYPYRUVATE ISOMERASE"/>
    <property type="match status" value="1"/>
</dbReference>
<dbReference type="Proteomes" id="UP001595444">
    <property type="component" value="Unassembled WGS sequence"/>
</dbReference>
<gene>
    <name evidence="2" type="primary">iolE</name>
    <name evidence="2" type="ORF">ACFOKA_08490</name>
</gene>
<dbReference type="Gene3D" id="3.20.20.150">
    <property type="entry name" value="Divalent-metal-dependent TIM barrel enzymes"/>
    <property type="match status" value="1"/>
</dbReference>
<evidence type="ECO:0000259" key="1">
    <source>
        <dbReference type="Pfam" id="PF01261"/>
    </source>
</evidence>
<dbReference type="GO" id="GO:0050114">
    <property type="term" value="F:myo-inosose-2 dehydratase activity"/>
    <property type="evidence" value="ECO:0007669"/>
    <property type="project" value="UniProtKB-EC"/>
</dbReference>
<dbReference type="InterPro" id="IPR050312">
    <property type="entry name" value="IolE/XylAMocC-like"/>
</dbReference>
<dbReference type="Pfam" id="PF01261">
    <property type="entry name" value="AP_endonuc_2"/>
    <property type="match status" value="1"/>
</dbReference>
<dbReference type="NCBIfam" id="TIGR04379">
    <property type="entry name" value="myo_inos_iolE"/>
    <property type="match status" value="1"/>
</dbReference>
<evidence type="ECO:0000313" key="3">
    <source>
        <dbReference type="Proteomes" id="UP001595444"/>
    </source>
</evidence>
<accession>A0ABV7D527</accession>
<keyword evidence="2" id="KW-0456">Lyase</keyword>
<dbReference type="InterPro" id="IPR030823">
    <property type="entry name" value="IolE/MocC"/>
</dbReference>
<organism evidence="2 3">
    <name type="scientific">Kordiimonas pumila</name>
    <dbReference type="NCBI Taxonomy" id="2161677"/>
    <lineage>
        <taxon>Bacteria</taxon>
        <taxon>Pseudomonadati</taxon>
        <taxon>Pseudomonadota</taxon>
        <taxon>Alphaproteobacteria</taxon>
        <taxon>Kordiimonadales</taxon>
        <taxon>Kordiimonadaceae</taxon>
        <taxon>Kordiimonas</taxon>
    </lineage>
</organism>
<dbReference type="EC" id="4.2.1.44" evidence="2"/>
<dbReference type="InterPro" id="IPR013022">
    <property type="entry name" value="Xyl_isomerase-like_TIM-brl"/>
</dbReference>
<dbReference type="RefSeq" id="WP_194215357.1">
    <property type="nucleotide sequence ID" value="NZ_CP061205.1"/>
</dbReference>
<feature type="domain" description="Xylose isomerase-like TIM barrel" evidence="1">
    <location>
        <begin position="34"/>
        <end position="288"/>
    </location>
</feature>
<comment type="caution">
    <text evidence="2">The sequence shown here is derived from an EMBL/GenBank/DDBJ whole genome shotgun (WGS) entry which is preliminary data.</text>
</comment>
<dbReference type="SUPFAM" id="SSF51658">
    <property type="entry name" value="Xylose isomerase-like"/>
    <property type="match status" value="1"/>
</dbReference>
<keyword evidence="3" id="KW-1185">Reference proteome</keyword>
<name>A0ABV7D527_9PROT</name>
<reference evidence="3" key="1">
    <citation type="journal article" date="2019" name="Int. J. Syst. Evol. Microbiol.">
        <title>The Global Catalogue of Microorganisms (GCM) 10K type strain sequencing project: providing services to taxonomists for standard genome sequencing and annotation.</title>
        <authorList>
            <consortium name="The Broad Institute Genomics Platform"/>
            <consortium name="The Broad Institute Genome Sequencing Center for Infectious Disease"/>
            <person name="Wu L."/>
            <person name="Ma J."/>
        </authorList>
    </citation>
    <scope>NUCLEOTIDE SEQUENCE [LARGE SCALE GENOMIC DNA]</scope>
    <source>
        <strain evidence="3">KCTC 62164</strain>
    </source>
</reference>
<evidence type="ECO:0000313" key="2">
    <source>
        <dbReference type="EMBL" id="MFC3051941.1"/>
    </source>
</evidence>
<sequence length="299" mass="32156">MVKSIRIGTNPIAWSNDDMRQLGAATSLDTCLSEAALAGYEGIELGHKFPRSADVLRPILAKHGIDLISGWYSSELMTRSVEEEIAALEPHLSLLAAMGSNVVVWAETTGCVHGDRTAPLSKRPVLKDSEWPEFCKRLSAVAAHVKSRGLHLAYHHHMGTVVETEAEVDRLMAETTPDVGLLLDTGHLTFAGADPLAVAKRHAARIKHVHCKDVRRSVQAHVQAAGSSFLDAVVEGVFTVPSDGDVDFVPILKVLAGAEYEGWLVVEAEQDPAKANPFEYAKKGCAALSAYAKEAGLAH</sequence>
<dbReference type="InterPro" id="IPR036237">
    <property type="entry name" value="Xyl_isomerase-like_sf"/>
</dbReference>
<proteinExistence type="predicted"/>
<dbReference type="EMBL" id="JBHRSL010000006">
    <property type="protein sequence ID" value="MFC3051941.1"/>
    <property type="molecule type" value="Genomic_DNA"/>
</dbReference>
<protein>
    <submittedName>
        <fullName evidence="2">Myo-inosose-2 dehydratase</fullName>
        <ecNumber evidence="2">4.2.1.44</ecNumber>
    </submittedName>
</protein>
<dbReference type="PANTHER" id="PTHR12110:SF41">
    <property type="entry name" value="INOSOSE DEHYDRATASE"/>
    <property type="match status" value="1"/>
</dbReference>